<dbReference type="InterPro" id="IPR003593">
    <property type="entry name" value="AAA+_ATPase"/>
</dbReference>
<accession>A0ABV2WXM8</accession>
<evidence type="ECO:0000313" key="4">
    <source>
        <dbReference type="Proteomes" id="UP001550628"/>
    </source>
</evidence>
<dbReference type="RefSeq" id="WP_356959650.1">
    <property type="nucleotide sequence ID" value="NZ_JBEYBD010000033.1"/>
</dbReference>
<proteinExistence type="predicted"/>
<dbReference type="Gene3D" id="3.40.50.300">
    <property type="entry name" value="P-loop containing nucleotide triphosphate hydrolases"/>
    <property type="match status" value="1"/>
</dbReference>
<dbReference type="InterPro" id="IPR027417">
    <property type="entry name" value="P-loop_NTPase"/>
</dbReference>
<dbReference type="Proteomes" id="UP001550628">
    <property type="component" value="Unassembled WGS sequence"/>
</dbReference>
<dbReference type="Pfam" id="PF09848">
    <property type="entry name" value="SLFN-g3_helicase"/>
    <property type="match status" value="1"/>
</dbReference>
<comment type="caution">
    <text evidence="3">The sequence shown here is derived from an EMBL/GenBank/DDBJ whole genome shotgun (WGS) entry which is preliminary data.</text>
</comment>
<reference evidence="3 4" key="1">
    <citation type="submission" date="2024-06" db="EMBL/GenBank/DDBJ databases">
        <title>The Natural Products Discovery Center: Release of the First 8490 Sequenced Strains for Exploring Actinobacteria Biosynthetic Diversity.</title>
        <authorList>
            <person name="Kalkreuter E."/>
            <person name="Kautsar S.A."/>
            <person name="Yang D."/>
            <person name="Bader C.D."/>
            <person name="Teijaro C.N."/>
            <person name="Fluegel L."/>
            <person name="Davis C.M."/>
            <person name="Simpson J.R."/>
            <person name="Lauterbach L."/>
            <person name="Steele A.D."/>
            <person name="Gui C."/>
            <person name="Meng S."/>
            <person name="Li G."/>
            <person name="Viehrig K."/>
            <person name="Ye F."/>
            <person name="Su P."/>
            <person name="Kiefer A.F."/>
            <person name="Nichols A."/>
            <person name="Cepeda A.J."/>
            <person name="Yan W."/>
            <person name="Fan B."/>
            <person name="Jiang Y."/>
            <person name="Adhikari A."/>
            <person name="Zheng C.-J."/>
            <person name="Schuster L."/>
            <person name="Cowan T.M."/>
            <person name="Smanski M.J."/>
            <person name="Chevrette M.G."/>
            <person name="De Carvalho L.P.S."/>
            <person name="Shen B."/>
        </authorList>
    </citation>
    <scope>NUCLEOTIDE SEQUENCE [LARGE SCALE GENOMIC DNA]</scope>
    <source>
        <strain evidence="3 4">NPDC019708</strain>
    </source>
</reference>
<dbReference type="EMBL" id="JBEYBF010000026">
    <property type="protein sequence ID" value="MEU1955643.1"/>
    <property type="molecule type" value="Genomic_DNA"/>
</dbReference>
<feature type="domain" description="AAA+ ATPase" evidence="2">
    <location>
        <begin position="270"/>
        <end position="399"/>
    </location>
</feature>
<evidence type="ECO:0000313" key="3">
    <source>
        <dbReference type="EMBL" id="MEU1955643.1"/>
    </source>
</evidence>
<gene>
    <name evidence="3" type="ORF">ABZ510_27775</name>
</gene>
<name>A0ABV2WXM8_9NOCA</name>
<evidence type="ECO:0000256" key="1">
    <source>
        <dbReference type="SAM" id="MobiDB-lite"/>
    </source>
</evidence>
<keyword evidence="4" id="KW-1185">Reference proteome</keyword>
<organism evidence="3 4">
    <name type="scientific">Nocardia rhamnosiphila</name>
    <dbReference type="NCBI Taxonomy" id="426716"/>
    <lineage>
        <taxon>Bacteria</taxon>
        <taxon>Bacillati</taxon>
        <taxon>Actinomycetota</taxon>
        <taxon>Actinomycetes</taxon>
        <taxon>Mycobacteriales</taxon>
        <taxon>Nocardiaceae</taxon>
        <taxon>Nocardia</taxon>
    </lineage>
</organism>
<dbReference type="SMART" id="SM00382">
    <property type="entry name" value="AAA"/>
    <property type="match status" value="1"/>
</dbReference>
<dbReference type="SUPFAM" id="SSF52540">
    <property type="entry name" value="P-loop containing nucleoside triphosphate hydrolases"/>
    <property type="match status" value="1"/>
</dbReference>
<feature type="region of interest" description="Disordered" evidence="1">
    <location>
        <begin position="1"/>
        <end position="23"/>
    </location>
</feature>
<sequence>MTLAAQRTTAKKVNDASKDTGRSLQSLKLAPTEQFSELTGGASGRRLSPTEIHFYERSLAVLVQDLVDTGLDQVEILFDVKAPMTNTRIDVVLCGVHPTTGADSYVLIELKQWTNVQVSEDDPDLVVIPNIPGRLLHPLQQVRSYCRYLVDHLEILSDRPEAIHGVAYLYSASDENVCGLSEMAPNEYSALFTKSQRGAFHSYLRMQFSPAAGSAAADRLLASPARPGKHLMAVARDEIRDRRQYTLLDNQRVAYNLVFDAVSAATRSSHKEVVVVTGGPGSGKSVIGLSLLGELTREGLTAMHATGSQAFTQTLRRIPGKGSSEVKSLFRYFNSFAQAAPNEIDVLICDEAHRIRQSSSNRFTPTANRSNRTQIEELIAAARVPVFLLDESQIIRPGEIGTTAAIRAHAAELGLRVRSIDLDGQFRLGGSTKYEQWVQNLLSMTPNAKPERWTGDPNFDLKIARSPWAMEEELRALVASGETARITAGFCWPWSEPREDGALADDIVIGDWSRPWAVKGNRSVRGAPSHALWSTDPNGFGQVGTVYATQGFEFDWAGVILGPDILARDDRLVTVRRANRDPAFRSRNSIDDNRFDVMVRKTYKILLTRSIKGIILHSVDPRTQNFLEDLVGSSPTNR</sequence>
<protein>
    <submittedName>
        <fullName evidence="3">DUF2075 domain-containing protein</fullName>
    </submittedName>
</protein>
<feature type="compositionally biased region" description="Basic and acidic residues" evidence="1">
    <location>
        <begin position="12"/>
        <end position="21"/>
    </location>
</feature>
<evidence type="ECO:0000259" key="2">
    <source>
        <dbReference type="SMART" id="SM00382"/>
    </source>
</evidence>
<dbReference type="InterPro" id="IPR018647">
    <property type="entry name" value="SLFN_3-like_DNA/RNA_helicase"/>
</dbReference>